<dbReference type="RefSeq" id="WP_101518468.1">
    <property type="nucleotide sequence ID" value="NZ_PKUS01000022.1"/>
</dbReference>
<evidence type="ECO:0000313" key="2">
    <source>
        <dbReference type="Proteomes" id="UP000235005"/>
    </source>
</evidence>
<evidence type="ECO:0008006" key="3">
    <source>
        <dbReference type="Google" id="ProtNLM"/>
    </source>
</evidence>
<evidence type="ECO:0000313" key="1">
    <source>
        <dbReference type="EMBL" id="PLW67877.1"/>
    </source>
</evidence>
<accession>A0A2N5X062</accession>
<reference evidence="1 2" key="1">
    <citation type="submission" date="2018-01" db="EMBL/GenBank/DDBJ databases">
        <title>The draft genome sequence of Halioglobus lutimaris HF004.</title>
        <authorList>
            <person name="Du Z.-J."/>
            <person name="Shi M.-J."/>
        </authorList>
    </citation>
    <scope>NUCLEOTIDE SEQUENCE [LARGE SCALE GENOMIC DNA]</scope>
    <source>
        <strain evidence="1 2">HF004</strain>
    </source>
</reference>
<dbReference type="AlphaFoldDB" id="A0A2N5X062"/>
<dbReference type="OrthoDB" id="5600613at2"/>
<sequence>MKLTFTEFAKLKEPADVVIHSLEQALYQVTVDIAGKRHLLIENSGKTFRCHSLQQAREALQLLPVASLTLRQQSAYDEMVGQPVREQGNALQVPLSLKQYPSPVIH</sequence>
<organism evidence="1 2">
    <name type="scientific">Pseudohalioglobus lutimaris</name>
    <dbReference type="NCBI Taxonomy" id="1737061"/>
    <lineage>
        <taxon>Bacteria</taxon>
        <taxon>Pseudomonadati</taxon>
        <taxon>Pseudomonadota</taxon>
        <taxon>Gammaproteobacteria</taxon>
        <taxon>Cellvibrionales</taxon>
        <taxon>Halieaceae</taxon>
        <taxon>Pseudohalioglobus</taxon>
    </lineage>
</organism>
<proteinExistence type="predicted"/>
<gene>
    <name evidence="1" type="ORF">C0039_14635</name>
</gene>
<dbReference type="EMBL" id="PKUS01000022">
    <property type="protein sequence ID" value="PLW67877.1"/>
    <property type="molecule type" value="Genomic_DNA"/>
</dbReference>
<dbReference type="Pfam" id="PF20090">
    <property type="entry name" value="DUF6482"/>
    <property type="match status" value="1"/>
</dbReference>
<comment type="caution">
    <text evidence="1">The sequence shown here is derived from an EMBL/GenBank/DDBJ whole genome shotgun (WGS) entry which is preliminary data.</text>
</comment>
<protein>
    <recommendedName>
        <fullName evidence="3">Cation transporter</fullName>
    </recommendedName>
</protein>
<name>A0A2N5X062_9GAMM</name>
<dbReference type="InterPro" id="IPR045508">
    <property type="entry name" value="DUF6482"/>
</dbReference>
<keyword evidence="2" id="KW-1185">Reference proteome</keyword>
<dbReference type="Proteomes" id="UP000235005">
    <property type="component" value="Unassembled WGS sequence"/>
</dbReference>